<gene>
    <name evidence="11" type="primary">CCL4</name>
    <name evidence="11" type="ORF">AOXY_G16946</name>
</gene>
<dbReference type="CDD" id="cd00272">
    <property type="entry name" value="Chemokine_CC"/>
    <property type="match status" value="1"/>
</dbReference>
<keyword evidence="4 9" id="KW-0964">Secreted</keyword>
<feature type="signal peptide" evidence="9">
    <location>
        <begin position="1"/>
        <end position="24"/>
    </location>
</feature>
<keyword evidence="5 9" id="KW-0732">Signal</keyword>
<evidence type="ECO:0000256" key="6">
    <source>
        <dbReference type="ARBA" id="ARBA00023157"/>
    </source>
</evidence>
<dbReference type="InterPro" id="IPR000827">
    <property type="entry name" value="Chemokine_CC_CS"/>
</dbReference>
<dbReference type="SUPFAM" id="SSF54117">
    <property type="entry name" value="Interleukin 8-like chemokines"/>
    <property type="match status" value="1"/>
</dbReference>
<comment type="function">
    <text evidence="7">Monokine with inflammatory and chemokinetic properties. Binds to CCR1, CCR4 and CCR5. One of the major HIV-suppressive factors produced by CD8+ T-cells. Recombinant MIP-1-alpha induces a dose-dependent inhibition of different strains of HIV-1, HIV-2, and simian immunodeficiency virus (SIV).</text>
</comment>
<dbReference type="SMART" id="SM00199">
    <property type="entry name" value="SCY"/>
    <property type="match status" value="1"/>
</dbReference>
<evidence type="ECO:0000256" key="8">
    <source>
        <dbReference type="ARBA" id="ARBA00046726"/>
    </source>
</evidence>
<feature type="chain" id="PRO_5041779265" description="C-C motif chemokine" evidence="9">
    <location>
        <begin position="25"/>
        <end position="99"/>
    </location>
</feature>
<accession>A0AAD8FZX0</accession>
<comment type="caution">
    <text evidence="11">The sequence shown here is derived from an EMBL/GenBank/DDBJ whole genome shotgun (WGS) entry which is preliminary data.</text>
</comment>
<evidence type="ECO:0000313" key="11">
    <source>
        <dbReference type="EMBL" id="KAK1163455.1"/>
    </source>
</evidence>
<feature type="domain" description="Chemokine interleukin-8-like" evidence="10">
    <location>
        <begin position="31"/>
        <end position="89"/>
    </location>
</feature>
<dbReference type="PROSITE" id="PS00472">
    <property type="entry name" value="SMALL_CYTOKINES_CC"/>
    <property type="match status" value="1"/>
</dbReference>
<name>A0AAD8FZX0_ACIOX</name>
<organism evidence="11 12">
    <name type="scientific">Acipenser oxyrinchus oxyrinchus</name>
    <dbReference type="NCBI Taxonomy" id="40147"/>
    <lineage>
        <taxon>Eukaryota</taxon>
        <taxon>Metazoa</taxon>
        <taxon>Chordata</taxon>
        <taxon>Craniata</taxon>
        <taxon>Vertebrata</taxon>
        <taxon>Euteleostomi</taxon>
        <taxon>Actinopterygii</taxon>
        <taxon>Chondrostei</taxon>
        <taxon>Acipenseriformes</taxon>
        <taxon>Acipenseridae</taxon>
        <taxon>Acipenser</taxon>
    </lineage>
</organism>
<evidence type="ECO:0000256" key="2">
    <source>
        <dbReference type="ARBA" id="ARBA00010868"/>
    </source>
</evidence>
<evidence type="ECO:0000313" key="12">
    <source>
        <dbReference type="Proteomes" id="UP001230051"/>
    </source>
</evidence>
<dbReference type="EMBL" id="JAGXEW010000015">
    <property type="protein sequence ID" value="KAK1163455.1"/>
    <property type="molecule type" value="Genomic_DNA"/>
</dbReference>
<evidence type="ECO:0000256" key="1">
    <source>
        <dbReference type="ARBA" id="ARBA00004613"/>
    </source>
</evidence>
<evidence type="ECO:0000256" key="5">
    <source>
        <dbReference type="ARBA" id="ARBA00022729"/>
    </source>
</evidence>
<keyword evidence="12" id="KW-1185">Reference proteome</keyword>
<comment type="subcellular location">
    <subcellularLocation>
        <location evidence="1 9">Secreted</location>
    </subcellularLocation>
</comment>
<dbReference type="GO" id="GO:0006955">
    <property type="term" value="P:immune response"/>
    <property type="evidence" value="ECO:0007669"/>
    <property type="project" value="InterPro"/>
</dbReference>
<dbReference type="Gene3D" id="2.40.50.40">
    <property type="match status" value="1"/>
</dbReference>
<dbReference type="InterPro" id="IPR039809">
    <property type="entry name" value="Chemokine_b/g/d"/>
</dbReference>
<dbReference type="Proteomes" id="UP001230051">
    <property type="component" value="Unassembled WGS sequence"/>
</dbReference>
<proteinExistence type="inferred from homology"/>
<protein>
    <recommendedName>
        <fullName evidence="9">C-C motif chemokine</fullName>
    </recommendedName>
</protein>
<comment type="similarity">
    <text evidence="2 9">Belongs to the intercrine beta (chemokine CC) family.</text>
</comment>
<dbReference type="GO" id="GO:0008009">
    <property type="term" value="F:chemokine activity"/>
    <property type="evidence" value="ECO:0007669"/>
    <property type="project" value="InterPro"/>
</dbReference>
<dbReference type="InterPro" id="IPR001811">
    <property type="entry name" value="Chemokine_IL8-like_dom"/>
</dbReference>
<dbReference type="GO" id="GO:0005615">
    <property type="term" value="C:extracellular space"/>
    <property type="evidence" value="ECO:0007669"/>
    <property type="project" value="UniProtKB-KW"/>
</dbReference>
<dbReference type="PANTHER" id="PTHR12015">
    <property type="entry name" value="SMALL INDUCIBLE CYTOKINE A"/>
    <property type="match status" value="1"/>
</dbReference>
<evidence type="ECO:0000259" key="10">
    <source>
        <dbReference type="SMART" id="SM00199"/>
    </source>
</evidence>
<sequence length="99" mass="11098">MTSIRLAVVIGALVFLCAISLGDGLRMSNGPKKCCFEFAVQQLPRGRILEYAKTSPRCSNQGVLFRTIAGRQVCANPSDSWVQDYMKHFDRTNMKKQNL</sequence>
<dbReference type="Pfam" id="PF00048">
    <property type="entry name" value="IL8"/>
    <property type="match status" value="1"/>
</dbReference>
<dbReference type="FunFam" id="2.40.50.40:FF:000002">
    <property type="entry name" value="C-C motif chemokine"/>
    <property type="match status" value="1"/>
</dbReference>
<dbReference type="AlphaFoldDB" id="A0AAD8FZX0"/>
<keyword evidence="3 9" id="KW-0202">Cytokine</keyword>
<evidence type="ECO:0000256" key="9">
    <source>
        <dbReference type="RuleBase" id="RU361150"/>
    </source>
</evidence>
<evidence type="ECO:0000256" key="7">
    <source>
        <dbReference type="ARBA" id="ARBA00044740"/>
    </source>
</evidence>
<evidence type="ECO:0000256" key="4">
    <source>
        <dbReference type="ARBA" id="ARBA00022525"/>
    </source>
</evidence>
<keyword evidence="6" id="KW-1015">Disulfide bond</keyword>
<reference evidence="11" key="1">
    <citation type="submission" date="2022-02" db="EMBL/GenBank/DDBJ databases">
        <title>Atlantic sturgeon de novo genome assembly.</title>
        <authorList>
            <person name="Stock M."/>
            <person name="Klopp C."/>
            <person name="Guiguen Y."/>
            <person name="Cabau C."/>
            <person name="Parinello H."/>
            <person name="Santidrian Yebra-Pimentel E."/>
            <person name="Kuhl H."/>
            <person name="Dirks R.P."/>
            <person name="Guessner J."/>
            <person name="Wuertz S."/>
            <person name="Du K."/>
            <person name="Schartl M."/>
        </authorList>
    </citation>
    <scope>NUCLEOTIDE SEQUENCE</scope>
    <source>
        <strain evidence="11">STURGEONOMICS-FGT-2020</strain>
        <tissue evidence="11">Whole blood</tissue>
    </source>
</reference>
<keyword evidence="9" id="KW-0145">Chemotaxis</keyword>
<dbReference type="PANTHER" id="PTHR12015:SF183">
    <property type="entry name" value="C-C MOTIF CHEMOKINE 3"/>
    <property type="match status" value="1"/>
</dbReference>
<evidence type="ECO:0000256" key="3">
    <source>
        <dbReference type="ARBA" id="ARBA00022514"/>
    </source>
</evidence>
<dbReference type="InterPro" id="IPR036048">
    <property type="entry name" value="Interleukin_8-like_sf"/>
</dbReference>
<comment type="subunit">
    <text evidence="8">Self-associates. Also heterodimer of MIP-1-alpha(4-69) and MIP-1-beta(3-69). Interacts with CCR1.</text>
</comment>